<proteinExistence type="inferred from homology"/>
<dbReference type="GO" id="GO:0003723">
    <property type="term" value="F:RNA binding"/>
    <property type="evidence" value="ECO:0007669"/>
    <property type="project" value="InterPro"/>
</dbReference>
<dbReference type="PANTHER" id="PTHR47926">
    <property type="entry name" value="PENTATRICOPEPTIDE REPEAT-CONTAINING PROTEIN"/>
    <property type="match status" value="1"/>
</dbReference>
<keyword evidence="7" id="KW-1185">Reference proteome</keyword>
<feature type="region of interest" description="Disordered" evidence="4">
    <location>
        <begin position="42"/>
        <end position="95"/>
    </location>
</feature>
<dbReference type="PANTHER" id="PTHR47926:SF353">
    <property type="entry name" value="DYW DOMAIN-CONTAINING PROTEIN"/>
    <property type="match status" value="1"/>
</dbReference>
<comment type="similarity">
    <text evidence="1">Belongs to the PPR family. PCMP-H subfamily.</text>
</comment>
<dbReference type="NCBIfam" id="TIGR00756">
    <property type="entry name" value="PPR"/>
    <property type="match status" value="1"/>
</dbReference>
<evidence type="ECO:0000259" key="5">
    <source>
        <dbReference type="Pfam" id="PF14432"/>
    </source>
</evidence>
<feature type="domain" description="DYW" evidence="5">
    <location>
        <begin position="378"/>
        <end position="470"/>
    </location>
</feature>
<dbReference type="Proteomes" id="UP001187471">
    <property type="component" value="Unassembled WGS sequence"/>
</dbReference>
<evidence type="ECO:0000313" key="7">
    <source>
        <dbReference type="Proteomes" id="UP001187471"/>
    </source>
</evidence>
<dbReference type="GO" id="GO:0008270">
    <property type="term" value="F:zinc ion binding"/>
    <property type="evidence" value="ECO:0007669"/>
    <property type="project" value="InterPro"/>
</dbReference>
<name>A0AA88RZL4_9ASTE</name>
<feature type="repeat" description="PPR" evidence="3">
    <location>
        <begin position="156"/>
        <end position="190"/>
    </location>
</feature>
<dbReference type="InterPro" id="IPR011990">
    <property type="entry name" value="TPR-like_helical_dom_sf"/>
</dbReference>
<evidence type="ECO:0000256" key="3">
    <source>
        <dbReference type="PROSITE-ProRule" id="PRU00708"/>
    </source>
</evidence>
<gene>
    <name evidence="6" type="ORF">RJ640_021632</name>
</gene>
<dbReference type="Gene3D" id="1.25.40.10">
    <property type="entry name" value="Tetratricopeptide repeat domain"/>
    <property type="match status" value="1"/>
</dbReference>
<dbReference type="GO" id="GO:0009451">
    <property type="term" value="P:RNA modification"/>
    <property type="evidence" value="ECO:0007669"/>
    <property type="project" value="InterPro"/>
</dbReference>
<dbReference type="InterPro" id="IPR046960">
    <property type="entry name" value="PPR_At4g14850-like_plant"/>
</dbReference>
<dbReference type="FunFam" id="1.25.40.10:FF:000158">
    <property type="entry name" value="pentatricopeptide repeat-containing protein At2g33680"/>
    <property type="match status" value="1"/>
</dbReference>
<dbReference type="AlphaFoldDB" id="A0AA88RZL4"/>
<dbReference type="InterPro" id="IPR002885">
    <property type="entry name" value="PPR_rpt"/>
</dbReference>
<dbReference type="InterPro" id="IPR032867">
    <property type="entry name" value="DYW_dom"/>
</dbReference>
<dbReference type="EMBL" id="JAVXUO010000317">
    <property type="protein sequence ID" value="KAK2993413.1"/>
    <property type="molecule type" value="Genomic_DNA"/>
</dbReference>
<sequence length="470" mass="53026">MVSLATIRSPTSSIVSPTHFNPLIQPHPPHLPLKPTIHTPLCTYSAPNSTNPKIHRPNKTQKNPPTKQPFPHKTKLDTQNKNNPFHQNSSNPPPSANLVALCREGKVEEVLEFMSQGVLADYFTYEILLDSCGSMQSVELGKRVHQFLIRSNYNGDVGLSRKLMEMYVKCGCMRDARRVFDRLRERGLGCWHCMINGYVDNEQGSDGLALFEQMRKEELRLDGDSFVTVLSACASVGAVEEGLMYFRLMEDEYGIVPGIEHYLGVIEVLGKAGHLDEAMEFVENVPIDPTAEIWEALSSLARMQGNVELEDRAEELLAALEPSRAMANGPPTLLPKKHSPDNMLEGKNRVGEYRSMNSYKEDAYGNLKGLNGQLREAGYVPDTRYVLHDIDQEAKEQALMYHSERLAIAYGLISTPARTTLRIIKNLRICGDCHNAIKIMSKIVGRELIVRDNKRFHHFKDGRCSCRDYW</sequence>
<dbReference type="Pfam" id="PF14432">
    <property type="entry name" value="DYW_deaminase"/>
    <property type="match status" value="1"/>
</dbReference>
<comment type="caution">
    <text evidence="6">The sequence shown here is derived from an EMBL/GenBank/DDBJ whole genome shotgun (WGS) entry which is preliminary data.</text>
</comment>
<organism evidence="6 7">
    <name type="scientific">Escallonia rubra</name>
    <dbReference type="NCBI Taxonomy" id="112253"/>
    <lineage>
        <taxon>Eukaryota</taxon>
        <taxon>Viridiplantae</taxon>
        <taxon>Streptophyta</taxon>
        <taxon>Embryophyta</taxon>
        <taxon>Tracheophyta</taxon>
        <taxon>Spermatophyta</taxon>
        <taxon>Magnoliopsida</taxon>
        <taxon>eudicotyledons</taxon>
        <taxon>Gunneridae</taxon>
        <taxon>Pentapetalae</taxon>
        <taxon>asterids</taxon>
        <taxon>campanulids</taxon>
        <taxon>Escalloniales</taxon>
        <taxon>Escalloniaceae</taxon>
        <taxon>Escallonia</taxon>
    </lineage>
</organism>
<evidence type="ECO:0000313" key="6">
    <source>
        <dbReference type="EMBL" id="KAK2993413.1"/>
    </source>
</evidence>
<accession>A0AA88RZL4</accession>
<protein>
    <recommendedName>
        <fullName evidence="5">DYW domain-containing protein</fullName>
    </recommendedName>
</protein>
<keyword evidence="2" id="KW-0677">Repeat</keyword>
<evidence type="ECO:0000256" key="4">
    <source>
        <dbReference type="SAM" id="MobiDB-lite"/>
    </source>
</evidence>
<dbReference type="PROSITE" id="PS51375">
    <property type="entry name" value="PPR"/>
    <property type="match status" value="1"/>
</dbReference>
<evidence type="ECO:0000256" key="2">
    <source>
        <dbReference type="ARBA" id="ARBA00022737"/>
    </source>
</evidence>
<dbReference type="Pfam" id="PF01535">
    <property type="entry name" value="PPR"/>
    <property type="match status" value="3"/>
</dbReference>
<evidence type="ECO:0000256" key="1">
    <source>
        <dbReference type="ARBA" id="ARBA00006643"/>
    </source>
</evidence>
<dbReference type="GO" id="GO:0099402">
    <property type="term" value="P:plant organ development"/>
    <property type="evidence" value="ECO:0007669"/>
    <property type="project" value="UniProtKB-ARBA"/>
</dbReference>
<reference evidence="6" key="1">
    <citation type="submission" date="2022-12" db="EMBL/GenBank/DDBJ databases">
        <title>Draft genome assemblies for two species of Escallonia (Escalloniales).</title>
        <authorList>
            <person name="Chanderbali A."/>
            <person name="Dervinis C."/>
            <person name="Anghel I."/>
            <person name="Soltis D."/>
            <person name="Soltis P."/>
            <person name="Zapata F."/>
        </authorList>
    </citation>
    <scope>NUCLEOTIDE SEQUENCE</scope>
    <source>
        <strain evidence="6">UCBG92.1500</strain>
        <tissue evidence="6">Leaf</tissue>
    </source>
</reference>
<feature type="compositionally biased region" description="Polar residues" evidence="4">
    <location>
        <begin position="77"/>
        <end position="90"/>
    </location>
</feature>